<evidence type="ECO:0000313" key="1">
    <source>
        <dbReference type="EMBL" id="KAF1377038.1"/>
    </source>
</evidence>
<accession>A0A6A5EDU0</accession>
<proteinExistence type="predicted"/>
<dbReference type="GO" id="GO:0006955">
    <property type="term" value="P:immune response"/>
    <property type="evidence" value="ECO:0007669"/>
    <property type="project" value="TreeGrafter"/>
</dbReference>
<evidence type="ECO:0000313" key="2">
    <source>
        <dbReference type="Proteomes" id="UP000465112"/>
    </source>
</evidence>
<sequence>MSRQALVDNTSGSCFTKKYTTYKIQKDQQIFYPFVFNDIMGLAKDKGVPVDDIKLALKGHVKEGYEFNPESSLSEDNPFYNKHPTANDKVHVLVCVVAANTISQMRQETVEKICNIRMEASKLDIPQVAILTKIDEACPEVKNI</sequence>
<organism evidence="1 2">
    <name type="scientific">Perca fluviatilis</name>
    <name type="common">European perch</name>
    <dbReference type="NCBI Taxonomy" id="8168"/>
    <lineage>
        <taxon>Eukaryota</taxon>
        <taxon>Metazoa</taxon>
        <taxon>Chordata</taxon>
        <taxon>Craniata</taxon>
        <taxon>Vertebrata</taxon>
        <taxon>Euteleostomi</taxon>
        <taxon>Actinopterygii</taxon>
        <taxon>Neopterygii</taxon>
        <taxon>Teleostei</taxon>
        <taxon>Neoteleostei</taxon>
        <taxon>Acanthomorphata</taxon>
        <taxon>Eupercaria</taxon>
        <taxon>Perciformes</taxon>
        <taxon>Percoidei</taxon>
        <taxon>Percidae</taxon>
        <taxon>Percinae</taxon>
        <taxon>Perca</taxon>
    </lineage>
</organism>
<dbReference type="EMBL" id="VHII01000018">
    <property type="protein sequence ID" value="KAF1377038.1"/>
    <property type="molecule type" value="Genomic_DNA"/>
</dbReference>
<dbReference type="AlphaFoldDB" id="A0A6A5EDU0"/>
<dbReference type="Proteomes" id="UP000465112">
    <property type="component" value="Unassembled WGS sequence"/>
</dbReference>
<evidence type="ECO:0008006" key="3">
    <source>
        <dbReference type="Google" id="ProtNLM"/>
    </source>
</evidence>
<protein>
    <recommendedName>
        <fullName evidence="3">G domain-containing protein</fullName>
    </recommendedName>
</protein>
<reference evidence="1 2" key="1">
    <citation type="submission" date="2019-06" db="EMBL/GenBank/DDBJ databases">
        <title>A chromosome-scale genome assembly of the European perch, Perca fluviatilis.</title>
        <authorList>
            <person name="Roques C."/>
            <person name="Zahm M."/>
            <person name="Cabau C."/>
            <person name="Klopp C."/>
            <person name="Bouchez O."/>
            <person name="Donnadieu C."/>
            <person name="Kuhl H."/>
            <person name="Gislard M."/>
            <person name="Guendouz S."/>
            <person name="Journot L."/>
            <person name="Haffray P."/>
            <person name="Bestin A."/>
            <person name="Morvezen R."/>
            <person name="Feron R."/>
            <person name="Wen M."/>
            <person name="Jouanno E."/>
            <person name="Herpin A."/>
            <person name="Schartl M."/>
            <person name="Postlethwait J."/>
            <person name="Schaerlinger B."/>
            <person name="Chardard D."/>
            <person name="Lecocq T."/>
            <person name="Poncet C."/>
            <person name="Jaffrelo L."/>
            <person name="Lampietro C."/>
            <person name="Guiguen Y."/>
        </authorList>
    </citation>
    <scope>NUCLEOTIDE SEQUENCE [LARGE SCALE GENOMIC DNA]</scope>
    <source>
        <tissue evidence="1">Blood</tissue>
    </source>
</reference>
<keyword evidence="2" id="KW-1185">Reference proteome</keyword>
<gene>
    <name evidence="1" type="ORF">PFLUV_G00217730</name>
</gene>
<dbReference type="PANTHER" id="PTHR14241:SF1">
    <property type="entry name" value="INTERFERON-INDUCED PROTEIN 44-RELATED"/>
    <property type="match status" value="1"/>
</dbReference>
<name>A0A6A5EDU0_PERFL</name>
<dbReference type="PANTHER" id="PTHR14241">
    <property type="entry name" value="INTERFERON-INDUCED PROTEIN 44"/>
    <property type="match status" value="1"/>
</dbReference>
<comment type="caution">
    <text evidence="1">The sequence shown here is derived from an EMBL/GenBank/DDBJ whole genome shotgun (WGS) entry which is preliminary data.</text>
</comment>